<dbReference type="EMBL" id="JAGPXD010000005">
    <property type="protein sequence ID" value="KAH7353646.1"/>
    <property type="molecule type" value="Genomic_DNA"/>
</dbReference>
<gene>
    <name evidence="1" type="ORF">B0T11DRAFT_331568</name>
</gene>
<dbReference type="OrthoDB" id="4686328at2759"/>
<dbReference type="Proteomes" id="UP000813385">
    <property type="component" value="Unassembled WGS sequence"/>
</dbReference>
<name>A0A8K0X0X0_9PEZI</name>
<keyword evidence="2" id="KW-1185">Reference proteome</keyword>
<comment type="caution">
    <text evidence="1">The sequence shown here is derived from an EMBL/GenBank/DDBJ whole genome shotgun (WGS) entry which is preliminary data.</text>
</comment>
<organism evidence="1 2">
    <name type="scientific">Plectosphaerella cucumerina</name>
    <dbReference type="NCBI Taxonomy" id="40658"/>
    <lineage>
        <taxon>Eukaryota</taxon>
        <taxon>Fungi</taxon>
        <taxon>Dikarya</taxon>
        <taxon>Ascomycota</taxon>
        <taxon>Pezizomycotina</taxon>
        <taxon>Sordariomycetes</taxon>
        <taxon>Hypocreomycetidae</taxon>
        <taxon>Glomerellales</taxon>
        <taxon>Plectosphaerellaceae</taxon>
        <taxon>Plectosphaerella</taxon>
    </lineage>
</organism>
<accession>A0A8K0X0X0</accession>
<dbReference type="AlphaFoldDB" id="A0A8K0X0X0"/>
<evidence type="ECO:0000313" key="2">
    <source>
        <dbReference type="Proteomes" id="UP000813385"/>
    </source>
</evidence>
<proteinExistence type="predicted"/>
<sequence>MSAPKKIIFDATIGEDSTPFFGTITLKNIRHADDDAPVTVREYLGVRFQLPELKGDVAVQAILHPFQATKLEAATKTECELSTVTAKVRTEGPHTFGANDALVWNVNTDLTGGRGEDCLKEFEVWADEVPEEGRESKE</sequence>
<protein>
    <submittedName>
        <fullName evidence="1">Uncharacterized protein</fullName>
    </submittedName>
</protein>
<evidence type="ECO:0000313" key="1">
    <source>
        <dbReference type="EMBL" id="KAH7353646.1"/>
    </source>
</evidence>
<reference evidence="1" key="1">
    <citation type="journal article" date="2021" name="Nat. Commun.">
        <title>Genetic determinants of endophytism in the Arabidopsis root mycobiome.</title>
        <authorList>
            <person name="Mesny F."/>
            <person name="Miyauchi S."/>
            <person name="Thiergart T."/>
            <person name="Pickel B."/>
            <person name="Atanasova L."/>
            <person name="Karlsson M."/>
            <person name="Huettel B."/>
            <person name="Barry K.W."/>
            <person name="Haridas S."/>
            <person name="Chen C."/>
            <person name="Bauer D."/>
            <person name="Andreopoulos W."/>
            <person name="Pangilinan J."/>
            <person name="LaButti K."/>
            <person name="Riley R."/>
            <person name="Lipzen A."/>
            <person name="Clum A."/>
            <person name="Drula E."/>
            <person name="Henrissat B."/>
            <person name="Kohler A."/>
            <person name="Grigoriev I.V."/>
            <person name="Martin F.M."/>
            <person name="Hacquard S."/>
        </authorList>
    </citation>
    <scope>NUCLEOTIDE SEQUENCE</scope>
    <source>
        <strain evidence="1">MPI-CAGE-AT-0016</strain>
    </source>
</reference>